<evidence type="ECO:0000313" key="10">
    <source>
        <dbReference type="EMBL" id="CAF0762324.1"/>
    </source>
</evidence>
<keyword evidence="3" id="KW-0813">Transport</keyword>
<evidence type="ECO:0000256" key="1">
    <source>
        <dbReference type="ARBA" id="ARBA00004225"/>
    </source>
</evidence>
<accession>A0A813Q5D0</accession>
<sequence length="320" mass="35405">MSGINIDEPRYDQSTYIGRAKHFFVTTNPLNILASNEKLEESKNIVENYRKTKTLPPNVNVEDLWKAKYLMDSAYHPDTKEKMLFIGRMSAQVPCNLIITAGMLTWYKTTLGTVFWQVANQSFNATVNYTNRSGDKPISTTRLATSFAIATGSATATALFLNSLTRKMPPIAGRFVPFAAVAAANCINLPFMRSSEIEEGIQLINENGEKVGQSPKAAKTAIAQVVISRVIMATPGMVLAPIAMNFLEKKYPKIKTSLPMTLGLQLVLIGTCLVFATPMCCALFPQKSSIRVDKLESDVQDKLVKNGYKTTDYVYYNKGL</sequence>
<evidence type="ECO:0000256" key="6">
    <source>
        <dbReference type="ARBA" id="ARBA00022989"/>
    </source>
</evidence>
<dbReference type="GO" id="GO:0015075">
    <property type="term" value="F:monoatomic ion transmembrane transporter activity"/>
    <property type="evidence" value="ECO:0007669"/>
    <property type="project" value="InterPro"/>
</dbReference>
<keyword evidence="6 9" id="KW-1133">Transmembrane helix</keyword>
<evidence type="ECO:0000256" key="2">
    <source>
        <dbReference type="ARBA" id="ARBA00005974"/>
    </source>
</evidence>
<evidence type="ECO:0000256" key="3">
    <source>
        <dbReference type="ARBA" id="ARBA00022448"/>
    </source>
</evidence>
<evidence type="ECO:0000256" key="5">
    <source>
        <dbReference type="ARBA" id="ARBA00022970"/>
    </source>
</evidence>
<evidence type="ECO:0000256" key="7">
    <source>
        <dbReference type="ARBA" id="ARBA00023128"/>
    </source>
</evidence>
<evidence type="ECO:0000256" key="4">
    <source>
        <dbReference type="ARBA" id="ARBA00022692"/>
    </source>
</evidence>
<dbReference type="PANTHER" id="PTHR11153:SF8">
    <property type="entry name" value="SIDEROFLEXIN-1"/>
    <property type="match status" value="1"/>
</dbReference>
<feature type="transmembrane region" description="Helical" evidence="9">
    <location>
        <begin position="143"/>
        <end position="165"/>
    </location>
</feature>
<dbReference type="Proteomes" id="UP000663879">
    <property type="component" value="Unassembled WGS sequence"/>
</dbReference>
<proteinExistence type="inferred from homology"/>
<protein>
    <recommendedName>
        <fullName evidence="9">Sidoreflexin</fullName>
    </recommendedName>
</protein>
<keyword evidence="8 9" id="KW-0472">Membrane</keyword>
<comment type="caution">
    <text evidence="9">Lacks conserved residue(s) required for the propagation of feature annotation.</text>
</comment>
<comment type="subcellular location">
    <subcellularLocation>
        <location evidence="1 9">Mitochondrion membrane</location>
        <topology evidence="1 9">Multi-pass membrane protein</topology>
    </subcellularLocation>
</comment>
<dbReference type="GO" id="GO:0005743">
    <property type="term" value="C:mitochondrial inner membrane"/>
    <property type="evidence" value="ECO:0007669"/>
    <property type="project" value="TreeGrafter"/>
</dbReference>
<feature type="transmembrane region" description="Helical" evidence="9">
    <location>
        <begin position="226"/>
        <end position="244"/>
    </location>
</feature>
<evidence type="ECO:0000256" key="8">
    <source>
        <dbReference type="ARBA" id="ARBA00023136"/>
    </source>
</evidence>
<comment type="caution">
    <text evidence="10">The sequence shown here is derived from an EMBL/GenBank/DDBJ whole genome shotgun (WGS) entry which is preliminary data.</text>
</comment>
<keyword evidence="5" id="KW-0029">Amino-acid transport</keyword>
<dbReference type="EMBL" id="CAJNOC010000443">
    <property type="protein sequence ID" value="CAF0762324.1"/>
    <property type="molecule type" value="Genomic_DNA"/>
</dbReference>
<comment type="similarity">
    <text evidence="2 9">Belongs to the sideroflexin family.</text>
</comment>
<evidence type="ECO:0000313" key="11">
    <source>
        <dbReference type="Proteomes" id="UP000663879"/>
    </source>
</evidence>
<dbReference type="PANTHER" id="PTHR11153">
    <property type="entry name" value="SIDEROFLEXIN"/>
    <property type="match status" value="1"/>
</dbReference>
<dbReference type="OrthoDB" id="6608471at2759"/>
<dbReference type="Pfam" id="PF03820">
    <property type="entry name" value="SFXNs"/>
    <property type="match status" value="1"/>
</dbReference>
<keyword evidence="11" id="KW-1185">Reference proteome</keyword>
<dbReference type="GO" id="GO:0140300">
    <property type="term" value="P:serine import into mitochondrion"/>
    <property type="evidence" value="ECO:0007669"/>
    <property type="project" value="TreeGrafter"/>
</dbReference>
<name>A0A813Q5D0_9BILA</name>
<organism evidence="10 11">
    <name type="scientific">Brachionus calyciflorus</name>
    <dbReference type="NCBI Taxonomy" id="104777"/>
    <lineage>
        <taxon>Eukaryota</taxon>
        <taxon>Metazoa</taxon>
        <taxon>Spiralia</taxon>
        <taxon>Gnathifera</taxon>
        <taxon>Rotifera</taxon>
        <taxon>Eurotatoria</taxon>
        <taxon>Monogononta</taxon>
        <taxon>Pseudotrocha</taxon>
        <taxon>Ploima</taxon>
        <taxon>Brachionidae</taxon>
        <taxon>Brachionus</taxon>
    </lineage>
</organism>
<reference evidence="10" key="1">
    <citation type="submission" date="2021-02" db="EMBL/GenBank/DDBJ databases">
        <authorList>
            <person name="Nowell W R."/>
        </authorList>
    </citation>
    <scope>NUCLEOTIDE SEQUENCE</scope>
    <source>
        <strain evidence="10">Ploen Becks lab</strain>
    </source>
</reference>
<dbReference type="AlphaFoldDB" id="A0A813Q5D0"/>
<dbReference type="NCBIfam" id="TIGR00798">
    <property type="entry name" value="mtc"/>
    <property type="match status" value="1"/>
</dbReference>
<gene>
    <name evidence="10" type="ORF">OXX778_LOCUS4500</name>
</gene>
<evidence type="ECO:0000256" key="9">
    <source>
        <dbReference type="RuleBase" id="RU362000"/>
    </source>
</evidence>
<feature type="transmembrane region" description="Helical" evidence="9">
    <location>
        <begin position="264"/>
        <end position="284"/>
    </location>
</feature>
<keyword evidence="4 9" id="KW-0812">Transmembrane</keyword>
<dbReference type="InterPro" id="IPR004686">
    <property type="entry name" value="Mtc"/>
</dbReference>
<keyword evidence="7 9" id="KW-0496">Mitochondrion</keyword>